<reference evidence="2 3" key="1">
    <citation type="submission" date="2016-06" db="EMBL/GenBank/DDBJ databases">
        <title>Comparative genomics of the ectomycorrhizal sister species Rhizopogon vinicolor and Rhizopogon vesiculosus (Basidiomycota: Boletales) reveals a divergence of the mating type B locus.</title>
        <authorList>
            <consortium name="DOE Joint Genome Institute"/>
            <person name="Mujic A.B."/>
            <person name="Kuo A."/>
            <person name="Tritt A."/>
            <person name="Lipzen A."/>
            <person name="Chen C."/>
            <person name="Johnson J."/>
            <person name="Sharma A."/>
            <person name="Barry K."/>
            <person name="Grigoriev I.V."/>
            <person name="Spatafora J.W."/>
        </authorList>
    </citation>
    <scope>NUCLEOTIDE SEQUENCE [LARGE SCALE GENOMIC DNA]</scope>
    <source>
        <strain evidence="2 3">AM-OR11-026</strain>
    </source>
</reference>
<dbReference type="Pfam" id="PF14214">
    <property type="entry name" value="Helitron_like_N"/>
    <property type="match status" value="1"/>
</dbReference>
<dbReference type="EMBL" id="KV448945">
    <property type="protein sequence ID" value="OAX32668.1"/>
    <property type="molecule type" value="Genomic_DNA"/>
</dbReference>
<dbReference type="InParanoid" id="A0A1B7MJB2"/>
<dbReference type="OrthoDB" id="432234at2759"/>
<dbReference type="AlphaFoldDB" id="A0A1B7MJB2"/>
<dbReference type="Proteomes" id="UP000092154">
    <property type="component" value="Unassembled WGS sequence"/>
</dbReference>
<proteinExistence type="predicted"/>
<evidence type="ECO:0000259" key="1">
    <source>
        <dbReference type="Pfam" id="PF14214"/>
    </source>
</evidence>
<gene>
    <name evidence="2" type="ORF">K503DRAFT_794698</name>
</gene>
<organism evidence="2 3">
    <name type="scientific">Rhizopogon vinicolor AM-OR11-026</name>
    <dbReference type="NCBI Taxonomy" id="1314800"/>
    <lineage>
        <taxon>Eukaryota</taxon>
        <taxon>Fungi</taxon>
        <taxon>Dikarya</taxon>
        <taxon>Basidiomycota</taxon>
        <taxon>Agaricomycotina</taxon>
        <taxon>Agaricomycetes</taxon>
        <taxon>Agaricomycetidae</taxon>
        <taxon>Boletales</taxon>
        <taxon>Suillineae</taxon>
        <taxon>Rhizopogonaceae</taxon>
        <taxon>Rhizopogon</taxon>
    </lineage>
</organism>
<dbReference type="InterPro" id="IPR025476">
    <property type="entry name" value="Helitron_helicase-like"/>
</dbReference>
<keyword evidence="3" id="KW-1185">Reference proteome</keyword>
<dbReference type="STRING" id="1314800.A0A1B7MJB2"/>
<accession>A0A1B7MJB2</accession>
<evidence type="ECO:0000313" key="3">
    <source>
        <dbReference type="Proteomes" id="UP000092154"/>
    </source>
</evidence>
<feature type="domain" description="Helitron helicase-like" evidence="1">
    <location>
        <begin position="44"/>
        <end position="216"/>
    </location>
</feature>
<evidence type="ECO:0000313" key="2">
    <source>
        <dbReference type="EMBL" id="OAX32668.1"/>
    </source>
</evidence>
<protein>
    <recommendedName>
        <fullName evidence="1">Helitron helicase-like domain-containing protein</fullName>
    </recommendedName>
</protein>
<name>A0A1B7MJB2_9AGAM</name>
<sequence length="226" mass="25351">MSWGLNNLWVNGTEGEYSVKHSSCPVNDFQDRGTSAAGEDALCQNLFHTHETFPFFAFGILQCRQALHSARIQMQRSAFDCDAKLLLTIDQGMLREAAQEEERNILTSQPAIAILRMLVYAAAGRVMDSDHSHYQLQSQIWSTTIYMNPPSLWITINLCDLHNPLVQVLAGCEINMDALSSVVGPSKEERARNIAHDPYAAAKFFHFTIQAVLETLYCTCQTSSYL</sequence>